<dbReference type="RefSeq" id="WP_158864109.1">
    <property type="nucleotide sequence ID" value="NZ_CP046401.1"/>
</dbReference>
<dbReference type="EMBL" id="CP046401">
    <property type="protein sequence ID" value="QGY43212.1"/>
    <property type="molecule type" value="Genomic_DNA"/>
</dbReference>
<dbReference type="Gene3D" id="1.10.740.10">
    <property type="entry name" value="Transferase Inhibitor Protein From Tn5, Chain"/>
    <property type="match status" value="1"/>
</dbReference>
<gene>
    <name evidence="2" type="ORF">GM418_05915</name>
    <name evidence="3" type="ORF">GM418_05920</name>
    <name evidence="4" type="ORF">GM418_07440</name>
</gene>
<dbReference type="GO" id="GO:0006313">
    <property type="term" value="P:DNA transposition"/>
    <property type="evidence" value="ECO:0007669"/>
    <property type="project" value="InterPro"/>
</dbReference>
<evidence type="ECO:0000313" key="2">
    <source>
        <dbReference type="EMBL" id="QGY43211.1"/>
    </source>
</evidence>
<dbReference type="PANTHER" id="PTHR37319:SF1">
    <property type="entry name" value="TRANSPOSASE TN5 DIMERISATION DOMAIN-CONTAINING PROTEIN"/>
    <property type="match status" value="1"/>
</dbReference>
<evidence type="ECO:0000313" key="5">
    <source>
        <dbReference type="Proteomes" id="UP000428260"/>
    </source>
</evidence>
<evidence type="ECO:0000313" key="4">
    <source>
        <dbReference type="EMBL" id="QGY43497.1"/>
    </source>
</evidence>
<name>A0A6I6JTM6_9BACT</name>
<dbReference type="Gene3D" id="3.90.350.10">
    <property type="entry name" value="Transposase Inhibitor Protein From Tn5, Chain A, domain 1"/>
    <property type="match status" value="1"/>
</dbReference>
<dbReference type="InterPro" id="IPR014737">
    <property type="entry name" value="Transposase_Tn5-like_C"/>
</dbReference>
<protein>
    <submittedName>
        <fullName evidence="4">IS4 family transposase</fullName>
    </submittedName>
</protein>
<sequence length="475" mass="54785">MIIKEFRGFFDGFLPDIRIEKRANKVISDMLTFGKVTVNKFCDTNTEKIGAYRMFGNNSFSYKELARAVVSGCVNNQGSPHLLCIQDTTEFNFTSHIHRIGKKDKDVGPVTLNENAGFFCHPMLVVEAEEKMPVGIADINLWNRSWDKQDKFERDYSRQSISEKESFRWIESAQAIKSVLSATPMLTVIGDREADIYEELCTVPDEKTNLLIRSSINRKLACSDEKLFEKLENQECRAVYSLEIKGNKKRKSRMASMELKYIKVKIQKPKKPHIKDYPEYVELWAIEAREQMKTVPSGEAHVLWRLLTTHQITKVEDAMQCLEWYGNRWFIEELFRIMKSKGFELESSQLETGAALKKQVVLALQVALTVMTLKLSLNKKQAIDAELIFSQQQIEFIEILLKNEIEGKTKKQQNPYPYHSLAWCAWAIARLSGWSGYKSHGPPGYISIKNGLDIFNNKFEGYMVAIKFFKNVYKG</sequence>
<feature type="domain" description="Transposase IS4-like" evidence="1">
    <location>
        <begin position="226"/>
        <end position="364"/>
    </location>
</feature>
<dbReference type="GO" id="GO:0004803">
    <property type="term" value="F:transposase activity"/>
    <property type="evidence" value="ECO:0007669"/>
    <property type="project" value="InterPro"/>
</dbReference>
<dbReference type="SUPFAM" id="SSF53098">
    <property type="entry name" value="Ribonuclease H-like"/>
    <property type="match status" value="1"/>
</dbReference>
<dbReference type="KEGG" id="mcos:GM418_07440"/>
<organism evidence="4 5">
    <name type="scientific">Maribellus comscasis</name>
    <dbReference type="NCBI Taxonomy" id="2681766"/>
    <lineage>
        <taxon>Bacteria</taxon>
        <taxon>Pseudomonadati</taxon>
        <taxon>Bacteroidota</taxon>
        <taxon>Bacteroidia</taxon>
        <taxon>Marinilabiliales</taxon>
        <taxon>Prolixibacteraceae</taxon>
        <taxon>Maribellus</taxon>
    </lineage>
</organism>
<dbReference type="Pfam" id="PF01609">
    <property type="entry name" value="DDE_Tnp_1"/>
    <property type="match status" value="1"/>
</dbReference>
<proteinExistence type="predicted"/>
<dbReference type="Proteomes" id="UP000428260">
    <property type="component" value="Chromosome"/>
</dbReference>
<dbReference type="EMBL" id="CP046401">
    <property type="protein sequence ID" value="QGY43497.1"/>
    <property type="molecule type" value="Genomic_DNA"/>
</dbReference>
<evidence type="ECO:0000313" key="3">
    <source>
        <dbReference type="EMBL" id="QGY43212.1"/>
    </source>
</evidence>
<keyword evidence="5" id="KW-1185">Reference proteome</keyword>
<dbReference type="PANTHER" id="PTHR37319">
    <property type="entry name" value="TRANSPOSASE"/>
    <property type="match status" value="1"/>
</dbReference>
<dbReference type="InterPro" id="IPR012337">
    <property type="entry name" value="RNaseH-like_sf"/>
</dbReference>
<dbReference type="InterPro" id="IPR047768">
    <property type="entry name" value="Tn5p-like"/>
</dbReference>
<dbReference type="InterPro" id="IPR054836">
    <property type="entry name" value="Tn5_transposase"/>
</dbReference>
<dbReference type="NCBIfam" id="NF033590">
    <property type="entry name" value="transpos_IS4_3"/>
    <property type="match status" value="1"/>
</dbReference>
<dbReference type="InterPro" id="IPR002559">
    <property type="entry name" value="Transposase_11"/>
</dbReference>
<accession>A0A6I6JTM6</accession>
<dbReference type="EMBL" id="CP046401">
    <property type="protein sequence ID" value="QGY43211.1"/>
    <property type="molecule type" value="Genomic_DNA"/>
</dbReference>
<reference evidence="4 5" key="1">
    <citation type="submission" date="2019-11" db="EMBL/GenBank/DDBJ databases">
        <authorList>
            <person name="Zheng R.K."/>
            <person name="Sun C.M."/>
        </authorList>
    </citation>
    <scope>NUCLEOTIDE SEQUENCE [LARGE SCALE GENOMIC DNA]</scope>
    <source>
        <strain evidence="4 5">WC007</strain>
    </source>
</reference>
<dbReference type="KEGG" id="mcos:GM418_05915"/>
<dbReference type="GO" id="GO:0003677">
    <property type="term" value="F:DNA binding"/>
    <property type="evidence" value="ECO:0007669"/>
    <property type="project" value="InterPro"/>
</dbReference>
<evidence type="ECO:0000259" key="1">
    <source>
        <dbReference type="Pfam" id="PF01609"/>
    </source>
</evidence>
<dbReference type="AlphaFoldDB" id="A0A6I6JTM6"/>
<dbReference type="KEGG" id="mcos:GM418_05920"/>